<sequence>MPDVWGANMGTQLSWPVVTYLKSPRLDLEPIRLDHAEEAYPWLSDERIHAFTGGSPASLDELKARFRRQAEGQSPDGSQGWLNWMIRHRTGRLVGTVQATISRARSGDMQAELAWVLAFDAQGHGFAREAAAEMVIWLRGNDVQRFIAHIHPRHRASKGVARSIGLHPTITVVDGEIEWTSDAIV</sequence>
<evidence type="ECO:0000313" key="2">
    <source>
        <dbReference type="EMBL" id="GAA3623812.1"/>
    </source>
</evidence>
<evidence type="ECO:0000313" key="3">
    <source>
        <dbReference type="Proteomes" id="UP001501074"/>
    </source>
</evidence>
<reference evidence="3" key="1">
    <citation type="journal article" date="2019" name="Int. J. Syst. Evol. Microbiol.">
        <title>The Global Catalogue of Microorganisms (GCM) 10K type strain sequencing project: providing services to taxonomists for standard genome sequencing and annotation.</title>
        <authorList>
            <consortium name="The Broad Institute Genomics Platform"/>
            <consortium name="The Broad Institute Genome Sequencing Center for Infectious Disease"/>
            <person name="Wu L."/>
            <person name="Ma J."/>
        </authorList>
    </citation>
    <scope>NUCLEOTIDE SEQUENCE [LARGE SCALE GENOMIC DNA]</scope>
    <source>
        <strain evidence="3">JCM 16902</strain>
    </source>
</reference>
<protein>
    <submittedName>
        <fullName evidence="2">GNAT family N-acetyltransferase</fullName>
    </submittedName>
</protein>
<dbReference type="EMBL" id="BAAAZO010000009">
    <property type="protein sequence ID" value="GAA3623812.1"/>
    <property type="molecule type" value="Genomic_DNA"/>
</dbReference>
<dbReference type="InterPro" id="IPR016181">
    <property type="entry name" value="Acyl_CoA_acyltransferase"/>
</dbReference>
<accession>A0ABP7A2V0</accession>
<dbReference type="Proteomes" id="UP001501074">
    <property type="component" value="Unassembled WGS sequence"/>
</dbReference>
<proteinExistence type="predicted"/>
<organism evidence="2 3">
    <name type="scientific">Kineosporia mesophila</name>
    <dbReference type="NCBI Taxonomy" id="566012"/>
    <lineage>
        <taxon>Bacteria</taxon>
        <taxon>Bacillati</taxon>
        <taxon>Actinomycetota</taxon>
        <taxon>Actinomycetes</taxon>
        <taxon>Kineosporiales</taxon>
        <taxon>Kineosporiaceae</taxon>
        <taxon>Kineosporia</taxon>
    </lineage>
</organism>
<dbReference type="Pfam" id="PF13302">
    <property type="entry name" value="Acetyltransf_3"/>
    <property type="match status" value="1"/>
</dbReference>
<name>A0ABP7A2V0_9ACTN</name>
<dbReference type="PANTHER" id="PTHR43792">
    <property type="entry name" value="GNAT FAMILY, PUTATIVE (AFU_ORTHOLOGUE AFUA_3G00765)-RELATED-RELATED"/>
    <property type="match status" value="1"/>
</dbReference>
<dbReference type="PANTHER" id="PTHR43792:SF1">
    <property type="entry name" value="N-ACETYLTRANSFERASE DOMAIN-CONTAINING PROTEIN"/>
    <property type="match status" value="1"/>
</dbReference>
<dbReference type="InterPro" id="IPR000182">
    <property type="entry name" value="GNAT_dom"/>
</dbReference>
<dbReference type="InterPro" id="IPR051531">
    <property type="entry name" value="N-acetyltransferase"/>
</dbReference>
<evidence type="ECO:0000259" key="1">
    <source>
        <dbReference type="Pfam" id="PF13302"/>
    </source>
</evidence>
<gene>
    <name evidence="2" type="ORF">GCM10022223_46020</name>
</gene>
<keyword evidence="3" id="KW-1185">Reference proteome</keyword>
<feature type="domain" description="N-acetyltransferase" evidence="1">
    <location>
        <begin position="25"/>
        <end position="166"/>
    </location>
</feature>
<dbReference type="SUPFAM" id="SSF55729">
    <property type="entry name" value="Acyl-CoA N-acyltransferases (Nat)"/>
    <property type="match status" value="1"/>
</dbReference>
<dbReference type="Gene3D" id="3.40.630.30">
    <property type="match status" value="1"/>
</dbReference>
<comment type="caution">
    <text evidence="2">The sequence shown here is derived from an EMBL/GenBank/DDBJ whole genome shotgun (WGS) entry which is preliminary data.</text>
</comment>